<dbReference type="EMBL" id="CP136862">
    <property type="protein sequence ID" value="WOJ91123.1"/>
    <property type="molecule type" value="Genomic_DNA"/>
</dbReference>
<protein>
    <submittedName>
        <fullName evidence="3">Glycosyltransferase family 4 protein</fullName>
        <ecNumber evidence="3">2.4.-.-</ecNumber>
    </submittedName>
</protein>
<keyword evidence="4" id="KW-1185">Reference proteome</keyword>
<evidence type="ECO:0000259" key="2">
    <source>
        <dbReference type="Pfam" id="PF00534"/>
    </source>
</evidence>
<reference evidence="3 4" key="1">
    <citation type="submission" date="2023-10" db="EMBL/GenBank/DDBJ databases">
        <title>Novel methanotroph of the genus Methylocapsa from a subarctic wetland.</title>
        <authorList>
            <person name="Belova S.E."/>
            <person name="Oshkin I.Y."/>
            <person name="Miroshnikov K."/>
            <person name="Dedysh S.N."/>
        </authorList>
    </citation>
    <scope>NUCLEOTIDE SEQUENCE [LARGE SCALE GENOMIC DNA]</scope>
    <source>
        <strain evidence="3 4">RX1</strain>
    </source>
</reference>
<dbReference type="RefSeq" id="WP_407340711.1">
    <property type="nucleotide sequence ID" value="NZ_CP136862.1"/>
</dbReference>
<dbReference type="PANTHER" id="PTHR45947">
    <property type="entry name" value="SULFOQUINOVOSYL TRANSFERASE SQD2"/>
    <property type="match status" value="1"/>
</dbReference>
<feature type="compositionally biased region" description="Low complexity" evidence="1">
    <location>
        <begin position="22"/>
        <end position="32"/>
    </location>
</feature>
<dbReference type="Pfam" id="PF00534">
    <property type="entry name" value="Glycos_transf_1"/>
    <property type="match status" value="1"/>
</dbReference>
<feature type="region of interest" description="Disordered" evidence="1">
    <location>
        <begin position="14"/>
        <end position="40"/>
    </location>
</feature>
<dbReference type="InterPro" id="IPR050194">
    <property type="entry name" value="Glycosyltransferase_grp1"/>
</dbReference>
<feature type="domain" description="Glycosyl transferase family 1" evidence="2">
    <location>
        <begin position="328"/>
        <end position="472"/>
    </location>
</feature>
<name>A0ABZ0HV80_9HYPH</name>
<dbReference type="InterPro" id="IPR001296">
    <property type="entry name" value="Glyco_trans_1"/>
</dbReference>
<dbReference type="PANTHER" id="PTHR45947:SF3">
    <property type="entry name" value="SULFOQUINOVOSYL TRANSFERASE SQD2"/>
    <property type="match status" value="1"/>
</dbReference>
<keyword evidence="3" id="KW-0808">Transferase</keyword>
<dbReference type="EC" id="2.4.-.-" evidence="3"/>
<organism evidence="3 4">
    <name type="scientific">Methylocapsa polymorpha</name>
    <dbReference type="NCBI Taxonomy" id="3080828"/>
    <lineage>
        <taxon>Bacteria</taxon>
        <taxon>Pseudomonadati</taxon>
        <taxon>Pseudomonadota</taxon>
        <taxon>Alphaproteobacteria</taxon>
        <taxon>Hyphomicrobiales</taxon>
        <taxon>Beijerinckiaceae</taxon>
        <taxon>Methylocapsa</taxon>
    </lineage>
</organism>
<evidence type="ECO:0000313" key="3">
    <source>
        <dbReference type="EMBL" id="WOJ91123.1"/>
    </source>
</evidence>
<gene>
    <name evidence="3" type="ORF">RZS28_07545</name>
</gene>
<evidence type="ECO:0000256" key="1">
    <source>
        <dbReference type="SAM" id="MobiDB-lite"/>
    </source>
</evidence>
<evidence type="ECO:0000313" key="4">
    <source>
        <dbReference type="Proteomes" id="UP001626536"/>
    </source>
</evidence>
<dbReference type="Proteomes" id="UP001626536">
    <property type="component" value="Chromosome"/>
</dbReference>
<dbReference type="SUPFAM" id="SSF53756">
    <property type="entry name" value="UDP-Glycosyltransferase/glycogen phosphorylase"/>
    <property type="match status" value="1"/>
</dbReference>
<dbReference type="GO" id="GO:0016757">
    <property type="term" value="F:glycosyltransferase activity"/>
    <property type="evidence" value="ECO:0007669"/>
    <property type="project" value="UniProtKB-KW"/>
</dbReference>
<sequence length="517" mass="57730">MADAEDSLAKITLRLETGAELSPSDPSGSSSRAGDREASERAQRAIKRDLMIMQDHLADLEARFARLEPLLRAGSLVSSGFRGLRTAIKLAAGFLAAVYHWRAAARRVEEARFRSERLVFDPVGRSWARKLDGRAFAGHLRRSFGLFRPTLYRVRPRQRLALARRPRVLHAIANVWVGGSTQLILDLHDHLGHRIEMEVMTSALPTQGSHQGMTITLAPKPASRHVVRRAFSRFRPDIVHVHYWGDVDEPWYKIIFEAAAEFGCPILQNINTPVAPFAGVRVDRNVFVSRSVHDRFGSAVPATVVHPGVDLERFAPPAVADAHAFDAVGMVYRLENDKLNEAAIELFIAIVKRRPRTRVIIIGDGSLFAHFRSRVEKEGLISQFEFTGYVPYEDLPAQFARFKIFIAPVHQESFGQVIPFAMCAGLAVAGYKIGAVPEILGGAETLADTVEEATKLIVELLDDRDRIIALGERNRALALARFSVERMAIDYLNLYRELAPQDVDLLHELPDAIHFPL</sequence>
<dbReference type="CDD" id="cd03801">
    <property type="entry name" value="GT4_PimA-like"/>
    <property type="match status" value="1"/>
</dbReference>
<proteinExistence type="predicted"/>
<accession>A0ABZ0HV80</accession>
<keyword evidence="3" id="KW-0328">Glycosyltransferase</keyword>
<dbReference type="Gene3D" id="3.40.50.2000">
    <property type="entry name" value="Glycogen Phosphorylase B"/>
    <property type="match status" value="2"/>
</dbReference>